<comment type="caution">
    <text evidence="2">The sequence shown here is derived from an EMBL/GenBank/DDBJ whole genome shotgun (WGS) entry which is preliminary data.</text>
</comment>
<dbReference type="Proteomes" id="UP001596406">
    <property type="component" value="Unassembled WGS sequence"/>
</dbReference>
<keyword evidence="3" id="KW-1185">Reference proteome</keyword>
<dbReference type="RefSeq" id="WP_304447431.1">
    <property type="nucleotide sequence ID" value="NZ_JARRAH010000001.1"/>
</dbReference>
<evidence type="ECO:0000313" key="3">
    <source>
        <dbReference type="Proteomes" id="UP001596406"/>
    </source>
</evidence>
<dbReference type="InterPro" id="IPR058415">
    <property type="entry name" value="DUF8102"/>
</dbReference>
<feature type="domain" description="Domain of unknown function" evidence="1">
    <location>
        <begin position="8"/>
        <end position="177"/>
    </location>
</feature>
<evidence type="ECO:0000313" key="2">
    <source>
        <dbReference type="EMBL" id="MFC6835735.1"/>
    </source>
</evidence>
<sequence>MASRKNAMLTTEDRRWLTGEKVYEGEHAKQQRYQRRRDIRERIRNALLDFTTLFEHLDADERAKLFGDRTTGGDLDTELTEGITDAVAFLLYNTGFTRAIGGSTVQNAQPTLAEQVLDEAIRRAGRRDDLLVTDVSVDVEATRTPPERLLAALQAGEDLTRAELRYLLDSDLVDETDLQACLRQVLVETDDAPGDHDG</sequence>
<accession>A0ABD5U5L5</accession>
<dbReference type="Pfam" id="PF26404">
    <property type="entry name" value="DUF8102"/>
    <property type="match status" value="1"/>
</dbReference>
<evidence type="ECO:0000259" key="1">
    <source>
        <dbReference type="Pfam" id="PF26404"/>
    </source>
</evidence>
<organism evidence="2 3">
    <name type="scientific">Halomarina ordinaria</name>
    <dbReference type="NCBI Taxonomy" id="3033939"/>
    <lineage>
        <taxon>Archaea</taxon>
        <taxon>Methanobacteriati</taxon>
        <taxon>Methanobacteriota</taxon>
        <taxon>Stenosarchaea group</taxon>
        <taxon>Halobacteria</taxon>
        <taxon>Halobacteriales</taxon>
        <taxon>Natronomonadaceae</taxon>
        <taxon>Halomarina</taxon>
    </lineage>
</organism>
<protein>
    <recommendedName>
        <fullName evidence="1">Domain of unknown function domain-containing protein</fullName>
    </recommendedName>
</protein>
<dbReference type="EMBL" id="JBHSXM010000001">
    <property type="protein sequence ID" value="MFC6835735.1"/>
    <property type="molecule type" value="Genomic_DNA"/>
</dbReference>
<dbReference type="AlphaFoldDB" id="A0ABD5U5L5"/>
<reference evidence="2 3" key="1">
    <citation type="journal article" date="2019" name="Int. J. Syst. Evol. Microbiol.">
        <title>The Global Catalogue of Microorganisms (GCM) 10K type strain sequencing project: providing services to taxonomists for standard genome sequencing and annotation.</title>
        <authorList>
            <consortium name="The Broad Institute Genomics Platform"/>
            <consortium name="The Broad Institute Genome Sequencing Center for Infectious Disease"/>
            <person name="Wu L."/>
            <person name="Ma J."/>
        </authorList>
    </citation>
    <scope>NUCLEOTIDE SEQUENCE [LARGE SCALE GENOMIC DNA]</scope>
    <source>
        <strain evidence="2 3">PSRA2</strain>
    </source>
</reference>
<proteinExistence type="predicted"/>
<gene>
    <name evidence="2" type="ORF">ACFQHK_04340</name>
</gene>
<name>A0ABD5U5L5_9EURY</name>